<evidence type="ECO:0008006" key="3">
    <source>
        <dbReference type="Google" id="ProtNLM"/>
    </source>
</evidence>
<dbReference type="EMBL" id="JBHSWI010000001">
    <property type="protein sequence ID" value="MFC6647072.1"/>
    <property type="molecule type" value="Genomic_DNA"/>
</dbReference>
<evidence type="ECO:0000313" key="2">
    <source>
        <dbReference type="Proteomes" id="UP001596391"/>
    </source>
</evidence>
<dbReference type="Proteomes" id="UP001596391">
    <property type="component" value="Unassembled WGS sequence"/>
</dbReference>
<sequence length="261" mass="27763">MKIQLKHPRRWLIGGGVLLLTATPSFALFGIGDIVFDPTSYASLVSQLTTLESQYTMLKNNVEHFSLKQQWQTAMTALKSVNVANTFGETAGMTVALNGGSTSASATAWNSATTPVSSNVSSYFQGQTVGTPQMSQLAMVEMSDAISPDCITAVGAYRAGRTQNATANSTLTANQLDGSSTTNSEVQQLNLLNAAEAQKMSEIQNQGALQACVASQMAVANMERRNAAATDLNDAAFVQTQRSTHDMSAATESNTWQTYLP</sequence>
<evidence type="ECO:0000313" key="1">
    <source>
        <dbReference type="EMBL" id="MFC6647072.1"/>
    </source>
</evidence>
<reference evidence="2" key="1">
    <citation type="journal article" date="2019" name="Int. J. Syst. Evol. Microbiol.">
        <title>The Global Catalogue of Microorganisms (GCM) 10K type strain sequencing project: providing services to taxonomists for standard genome sequencing and annotation.</title>
        <authorList>
            <consortium name="The Broad Institute Genomics Platform"/>
            <consortium name="The Broad Institute Genome Sequencing Center for Infectious Disease"/>
            <person name="Wu L."/>
            <person name="Ma J."/>
        </authorList>
    </citation>
    <scope>NUCLEOTIDE SEQUENCE [LARGE SCALE GENOMIC DNA]</scope>
    <source>
        <strain evidence="2">CGMCC 1.16026</strain>
    </source>
</reference>
<name>A0ABW1ZCD1_9BACT</name>
<dbReference type="RefSeq" id="WP_263371271.1">
    <property type="nucleotide sequence ID" value="NZ_JAGSYD010000002.1"/>
</dbReference>
<proteinExistence type="predicted"/>
<keyword evidence="2" id="KW-1185">Reference proteome</keyword>
<gene>
    <name evidence="1" type="ORF">ACFQBQ_16120</name>
</gene>
<comment type="caution">
    <text evidence="1">The sequence shown here is derived from an EMBL/GenBank/DDBJ whole genome shotgun (WGS) entry which is preliminary data.</text>
</comment>
<accession>A0ABW1ZCD1</accession>
<organism evidence="1 2">
    <name type="scientific">Granulicella cerasi</name>
    <dbReference type="NCBI Taxonomy" id="741063"/>
    <lineage>
        <taxon>Bacteria</taxon>
        <taxon>Pseudomonadati</taxon>
        <taxon>Acidobacteriota</taxon>
        <taxon>Terriglobia</taxon>
        <taxon>Terriglobales</taxon>
        <taxon>Acidobacteriaceae</taxon>
        <taxon>Granulicella</taxon>
    </lineage>
</organism>
<protein>
    <recommendedName>
        <fullName evidence="3">Type IV secretion system protein VirB5</fullName>
    </recommendedName>
</protein>